<keyword evidence="1" id="KW-0472">Membrane</keyword>
<reference evidence="2 3" key="1">
    <citation type="submission" date="2020-09" db="EMBL/GenBank/DDBJ databases">
        <title>De no assembly of potato wild relative species, Solanum commersonii.</title>
        <authorList>
            <person name="Cho K."/>
        </authorList>
    </citation>
    <scope>NUCLEOTIDE SEQUENCE [LARGE SCALE GENOMIC DNA]</scope>
    <source>
        <strain evidence="2">LZ3.2</strain>
        <tissue evidence="2">Leaf</tissue>
    </source>
</reference>
<accession>A0A9J5ZAS2</accession>
<evidence type="ECO:0000313" key="3">
    <source>
        <dbReference type="Proteomes" id="UP000824120"/>
    </source>
</evidence>
<name>A0A9J5ZAS2_SOLCO</name>
<organism evidence="2 3">
    <name type="scientific">Solanum commersonii</name>
    <name type="common">Commerson's wild potato</name>
    <name type="synonym">Commerson's nightshade</name>
    <dbReference type="NCBI Taxonomy" id="4109"/>
    <lineage>
        <taxon>Eukaryota</taxon>
        <taxon>Viridiplantae</taxon>
        <taxon>Streptophyta</taxon>
        <taxon>Embryophyta</taxon>
        <taxon>Tracheophyta</taxon>
        <taxon>Spermatophyta</taxon>
        <taxon>Magnoliopsida</taxon>
        <taxon>eudicotyledons</taxon>
        <taxon>Gunneridae</taxon>
        <taxon>Pentapetalae</taxon>
        <taxon>asterids</taxon>
        <taxon>lamiids</taxon>
        <taxon>Solanales</taxon>
        <taxon>Solanaceae</taxon>
        <taxon>Solanoideae</taxon>
        <taxon>Solaneae</taxon>
        <taxon>Solanum</taxon>
    </lineage>
</organism>
<keyword evidence="1" id="KW-1133">Transmembrane helix</keyword>
<dbReference type="EMBL" id="JACXVP010000004">
    <property type="protein sequence ID" value="KAG5608030.1"/>
    <property type="molecule type" value="Genomic_DNA"/>
</dbReference>
<comment type="caution">
    <text evidence="2">The sequence shown here is derived from an EMBL/GenBank/DDBJ whole genome shotgun (WGS) entry which is preliminary data.</text>
</comment>
<sequence>MPLFKVKRVPEQVNPPFYQFSCAIIHGLFDDPEFRPYFCKNFSWTSVKTLARSKLPLTAKPAHFQGQTIPGVGSQLAKTAHFQGQTSRRIGRPPILLIFMCYCPPSILVIWNLDLIFVKIFRERPLRP</sequence>
<feature type="transmembrane region" description="Helical" evidence="1">
    <location>
        <begin position="95"/>
        <end position="118"/>
    </location>
</feature>
<dbReference type="Proteomes" id="UP000824120">
    <property type="component" value="Chromosome 4"/>
</dbReference>
<proteinExistence type="predicted"/>
<keyword evidence="3" id="KW-1185">Reference proteome</keyword>
<evidence type="ECO:0000313" key="2">
    <source>
        <dbReference type="EMBL" id="KAG5608030.1"/>
    </source>
</evidence>
<protein>
    <submittedName>
        <fullName evidence="2">Uncharacterized protein</fullName>
    </submittedName>
</protein>
<evidence type="ECO:0000256" key="1">
    <source>
        <dbReference type="SAM" id="Phobius"/>
    </source>
</evidence>
<keyword evidence="1" id="KW-0812">Transmembrane</keyword>
<gene>
    <name evidence="2" type="ORF">H5410_019311</name>
</gene>
<dbReference type="AlphaFoldDB" id="A0A9J5ZAS2"/>